<dbReference type="Proteomes" id="UP000823388">
    <property type="component" value="Chromosome 3K"/>
</dbReference>
<evidence type="ECO:0000313" key="1">
    <source>
        <dbReference type="EMBL" id="KAG2630010.1"/>
    </source>
</evidence>
<reference evidence="1" key="1">
    <citation type="submission" date="2020-05" db="EMBL/GenBank/DDBJ databases">
        <title>WGS assembly of Panicum virgatum.</title>
        <authorList>
            <person name="Lovell J.T."/>
            <person name="Jenkins J."/>
            <person name="Shu S."/>
            <person name="Juenger T.E."/>
            <person name="Schmutz J."/>
        </authorList>
    </citation>
    <scope>NUCLEOTIDE SEQUENCE</scope>
    <source>
        <strain evidence="1">AP13</strain>
    </source>
</reference>
<protein>
    <submittedName>
        <fullName evidence="1">Uncharacterized protein</fullName>
    </submittedName>
</protein>
<evidence type="ECO:0000313" key="2">
    <source>
        <dbReference type="Proteomes" id="UP000823388"/>
    </source>
</evidence>
<dbReference type="AlphaFoldDB" id="A0A8T0V448"/>
<gene>
    <name evidence="1" type="ORF">PVAP13_3KG515201</name>
</gene>
<proteinExistence type="predicted"/>
<accession>A0A8T0V448</accession>
<comment type="caution">
    <text evidence="1">The sequence shown here is derived from an EMBL/GenBank/DDBJ whole genome shotgun (WGS) entry which is preliminary data.</text>
</comment>
<dbReference type="EMBL" id="CM029041">
    <property type="protein sequence ID" value="KAG2630010.1"/>
    <property type="molecule type" value="Genomic_DNA"/>
</dbReference>
<keyword evidence="2" id="KW-1185">Reference proteome</keyword>
<sequence length="105" mass="12250">MRPRLRRARCRTPSARSLRGRPLDEHVRWTWLYVFTLMHAHASARSWQASDQDLARSWQAGDETPLHHQLGCRVSDDGATMKLLKRRAAGLTPHISTRLPHQRRH</sequence>
<name>A0A8T0V448_PANVG</name>
<organism evidence="1 2">
    <name type="scientific">Panicum virgatum</name>
    <name type="common">Blackwell switchgrass</name>
    <dbReference type="NCBI Taxonomy" id="38727"/>
    <lineage>
        <taxon>Eukaryota</taxon>
        <taxon>Viridiplantae</taxon>
        <taxon>Streptophyta</taxon>
        <taxon>Embryophyta</taxon>
        <taxon>Tracheophyta</taxon>
        <taxon>Spermatophyta</taxon>
        <taxon>Magnoliopsida</taxon>
        <taxon>Liliopsida</taxon>
        <taxon>Poales</taxon>
        <taxon>Poaceae</taxon>
        <taxon>PACMAD clade</taxon>
        <taxon>Panicoideae</taxon>
        <taxon>Panicodae</taxon>
        <taxon>Paniceae</taxon>
        <taxon>Panicinae</taxon>
        <taxon>Panicum</taxon>
        <taxon>Panicum sect. Hiantes</taxon>
    </lineage>
</organism>